<accession>A0A564XW33</accession>
<feature type="transmembrane region" description="Helical" evidence="1">
    <location>
        <begin position="20"/>
        <end position="41"/>
    </location>
</feature>
<evidence type="ECO:0000313" key="2">
    <source>
        <dbReference type="EMBL" id="VUZ39190.1"/>
    </source>
</evidence>
<protein>
    <submittedName>
        <fullName evidence="2">Uncharacterized protein</fullName>
    </submittedName>
</protein>
<reference evidence="2 3" key="1">
    <citation type="submission" date="2019-07" db="EMBL/GenBank/DDBJ databases">
        <authorList>
            <person name="Jastrzebski P J."/>
            <person name="Paukszto L."/>
            <person name="Jastrzebski P J."/>
        </authorList>
    </citation>
    <scope>NUCLEOTIDE SEQUENCE [LARGE SCALE GENOMIC DNA]</scope>
    <source>
        <strain evidence="2 3">WMS-il1</strain>
    </source>
</reference>
<keyword evidence="1" id="KW-0812">Transmembrane</keyword>
<name>A0A564XW33_HYMDI</name>
<evidence type="ECO:0000256" key="1">
    <source>
        <dbReference type="SAM" id="Phobius"/>
    </source>
</evidence>
<dbReference type="EMBL" id="CABIJS010000011">
    <property type="protein sequence ID" value="VUZ39190.1"/>
    <property type="molecule type" value="Genomic_DNA"/>
</dbReference>
<evidence type="ECO:0000313" key="3">
    <source>
        <dbReference type="Proteomes" id="UP000321570"/>
    </source>
</evidence>
<dbReference type="AlphaFoldDB" id="A0A564XW33"/>
<gene>
    <name evidence="2" type="ORF">WMSIL1_LOCUS426</name>
</gene>
<sequence>MLVIGSDASFSPPFFLSTLPSLFLSLSFASILTVVSLNTFWSNQLLVILTPTLKSTSMNSQSIDRYIGPFSTKVS</sequence>
<keyword evidence="1" id="KW-1133">Transmembrane helix</keyword>
<organism evidence="2 3">
    <name type="scientific">Hymenolepis diminuta</name>
    <name type="common">Rat tapeworm</name>
    <dbReference type="NCBI Taxonomy" id="6216"/>
    <lineage>
        <taxon>Eukaryota</taxon>
        <taxon>Metazoa</taxon>
        <taxon>Spiralia</taxon>
        <taxon>Lophotrochozoa</taxon>
        <taxon>Platyhelminthes</taxon>
        <taxon>Cestoda</taxon>
        <taxon>Eucestoda</taxon>
        <taxon>Cyclophyllidea</taxon>
        <taxon>Hymenolepididae</taxon>
        <taxon>Hymenolepis</taxon>
    </lineage>
</organism>
<keyword evidence="3" id="KW-1185">Reference proteome</keyword>
<proteinExistence type="predicted"/>
<keyword evidence="1" id="KW-0472">Membrane</keyword>
<dbReference type="Proteomes" id="UP000321570">
    <property type="component" value="Unassembled WGS sequence"/>
</dbReference>